<feature type="transmembrane region" description="Helical" evidence="6">
    <location>
        <begin position="288"/>
        <end position="306"/>
    </location>
</feature>
<feature type="transmembrane region" description="Helical" evidence="6">
    <location>
        <begin position="151"/>
        <end position="169"/>
    </location>
</feature>
<dbReference type="Proteomes" id="UP000006681">
    <property type="component" value="Chromosome"/>
</dbReference>
<evidence type="ECO:0000256" key="1">
    <source>
        <dbReference type="ARBA" id="ARBA00004651"/>
    </source>
</evidence>
<feature type="transmembrane region" description="Helical" evidence="6">
    <location>
        <begin position="44"/>
        <end position="71"/>
    </location>
</feature>
<evidence type="ECO:0000313" key="8">
    <source>
        <dbReference type="Proteomes" id="UP000006681"/>
    </source>
</evidence>
<evidence type="ECO:0000256" key="3">
    <source>
        <dbReference type="ARBA" id="ARBA00022692"/>
    </source>
</evidence>
<keyword evidence="8" id="KW-1185">Reference proteome</keyword>
<keyword evidence="3 6" id="KW-0812">Transmembrane</keyword>
<dbReference type="eggNOG" id="arCOG02209">
    <property type="taxonomic scope" value="Archaea"/>
</dbReference>
<keyword evidence="2" id="KW-1003">Cell membrane</keyword>
<dbReference type="RefSeq" id="WP_013335587.1">
    <property type="nucleotide sequence ID" value="NC_014537.1"/>
</dbReference>
<feature type="transmembrane region" description="Helical" evidence="6">
    <location>
        <begin position="437"/>
        <end position="459"/>
    </location>
</feature>
<dbReference type="EMBL" id="CP002100">
    <property type="protein sequence ID" value="ADN49862.1"/>
    <property type="molecule type" value="Genomic_DNA"/>
</dbReference>
<evidence type="ECO:0000256" key="2">
    <source>
        <dbReference type="ARBA" id="ARBA00022475"/>
    </source>
</evidence>
<keyword evidence="5 6" id="KW-0472">Membrane</keyword>
<reference evidence="7 8" key="1">
    <citation type="journal article" date="2010" name="Stand. Genomic Sci.">
        <title>Complete genome sequence of Vulcanisaeta distributa type strain (IC-017).</title>
        <authorList>
            <person name="Mavromatis K."/>
            <person name="Sikorski J."/>
            <person name="Pabst E."/>
            <person name="Teshima H."/>
            <person name="Lapidus A."/>
            <person name="Lucas S."/>
            <person name="Nolan M."/>
            <person name="Glavina Del Rio T."/>
            <person name="Cheng J.F."/>
            <person name="Bruce D."/>
            <person name="Goodwin L."/>
            <person name="Pitluck S."/>
            <person name="Liolios K."/>
            <person name="Ivanova N."/>
            <person name="Mikhailova N."/>
            <person name="Pati A."/>
            <person name="Chen A."/>
            <person name="Palaniappan K."/>
            <person name="Land M."/>
            <person name="Hauser L."/>
            <person name="Chang Y.J."/>
            <person name="Jeffries C.D."/>
            <person name="Rohde M."/>
            <person name="Spring S."/>
            <person name="Goker M."/>
            <person name="Wirth R."/>
            <person name="Woyke T."/>
            <person name="Bristow J."/>
            <person name="Eisen J.A."/>
            <person name="Markowitz V."/>
            <person name="Hugenholtz P."/>
            <person name="Klenk H.P."/>
            <person name="Kyrpides N.C."/>
        </authorList>
    </citation>
    <scope>NUCLEOTIDE SEQUENCE [LARGE SCALE GENOMIC DNA]</scope>
    <source>
        <strain evidence="8">DSM 14429 / JCM 11212 / NBRC 100878 / IC-017</strain>
    </source>
</reference>
<evidence type="ECO:0000313" key="7">
    <source>
        <dbReference type="EMBL" id="ADN49862.1"/>
    </source>
</evidence>
<feature type="transmembrane region" description="Helical" evidence="6">
    <location>
        <begin position="379"/>
        <end position="400"/>
    </location>
</feature>
<reference evidence="8" key="2">
    <citation type="journal article" date="2010" name="Stand. Genomic Sci.">
        <title>Complete genome sequence of Vulcanisaeta distributa type strain (IC-017T).</title>
        <authorList>
            <person name="Mavromatis K."/>
            <person name="Sikorski J."/>
            <person name="Pabst E."/>
            <person name="Teshima H."/>
            <person name="Lapidus A."/>
            <person name="Lucas S."/>
            <person name="Nolan M."/>
            <person name="Glavina Del Rio T."/>
            <person name="Cheng J."/>
            <person name="Bruce D."/>
            <person name="Goodwin L."/>
            <person name="Pitluck S."/>
            <person name="Liolios K."/>
            <person name="Ivanova N."/>
            <person name="Mikhailova N."/>
            <person name="Pati A."/>
            <person name="Chen A."/>
            <person name="Palaniappan K."/>
            <person name="Land M."/>
            <person name="Hauser L."/>
            <person name="Chang Y."/>
            <person name="Jeffries C."/>
            <person name="Rohde M."/>
            <person name="Spring S."/>
            <person name="Goker M."/>
            <person name="Wirth R."/>
            <person name="Woyke T."/>
            <person name="Bristow J."/>
            <person name="Eisen J."/>
            <person name="Markowitz V."/>
            <person name="Hugenholtz P."/>
            <person name="Klenk H."/>
            <person name="Kyrpides N."/>
        </authorList>
    </citation>
    <scope>NUCLEOTIDE SEQUENCE [LARGE SCALE GENOMIC DNA]</scope>
    <source>
        <strain evidence="8">DSM 14429 / JCM 11212 / NBRC 100878 / IC-017</strain>
    </source>
</reference>
<dbReference type="KEGG" id="vdi:Vdis_0462"/>
<dbReference type="GeneID" id="9751380"/>
<feature type="transmembrane region" description="Helical" evidence="6">
    <location>
        <begin position="83"/>
        <end position="106"/>
    </location>
</feature>
<comment type="subcellular location">
    <subcellularLocation>
        <location evidence="1">Cell membrane</location>
        <topology evidence="1">Multi-pass membrane protein</topology>
    </subcellularLocation>
</comment>
<feature type="transmembrane region" description="Helical" evidence="6">
    <location>
        <begin position="214"/>
        <end position="239"/>
    </location>
</feature>
<proteinExistence type="predicted"/>
<protein>
    <submittedName>
        <fullName evidence="7">Polysaccharide biosynthesis protein</fullName>
    </submittedName>
</protein>
<gene>
    <name evidence="7" type="ordered locus">Vdis_0462</name>
</gene>
<sequence>MSRAGVKAVRGSLWITSGRFIYNAVGFIGSIVIARLLTPGEYGLISIALTYPLFFTSIADLGLSTAIMRYAAAGMHRHALSAVLLRSLSGIAFGLALVPLSTYLALTLRRPYLSLAIQILSIYTIAYMVQTSVNNYLIGVGRYGDFVILDLVRNITRISVSIALILIGLGVYGAYWGFSIGYLAAAFLAIFMLPKVEGKLNIKGVVNELFNYSIPLYIPTLISIPLGQLYNILIAIYVTNTEMGNYQIANNLLAVASLVSGSVSTALFSALPEFIGEDYKLRSAINRAAYLMALIISPIALALALFSRQAVYVVYGSSYSLAPLYLSIMAINLLLSPLGVITMYLNIIGDTRLSMVISLINTVIGLPITWALLVRWSMLGAVIASIINGAIGTAITYGIVKARHNLTVNIPKTIYYMLPGILSYIATYLILTRIKGLYIQLLIGLPLYVILMGILIALITDVEDLKYLSNAVRNIKYVGPLISRLVSIEIDLKAIL</sequence>
<dbReference type="PANTHER" id="PTHR30250:SF28">
    <property type="entry name" value="POLYSACCHARIDE BIOSYNTHESIS PROTEIN"/>
    <property type="match status" value="1"/>
</dbReference>
<dbReference type="STRING" id="572478.Vdis_0462"/>
<organism evidence="7 8">
    <name type="scientific">Vulcanisaeta distributa (strain DSM 14429 / JCM 11212 / NBRC 100878 / IC-017)</name>
    <dbReference type="NCBI Taxonomy" id="572478"/>
    <lineage>
        <taxon>Archaea</taxon>
        <taxon>Thermoproteota</taxon>
        <taxon>Thermoprotei</taxon>
        <taxon>Thermoproteales</taxon>
        <taxon>Thermoproteaceae</taxon>
        <taxon>Vulcanisaeta</taxon>
    </lineage>
</organism>
<dbReference type="HOGENOM" id="CLU_526427_0_0_2"/>
<evidence type="ECO:0000256" key="6">
    <source>
        <dbReference type="SAM" id="Phobius"/>
    </source>
</evidence>
<feature type="transmembrane region" description="Helical" evidence="6">
    <location>
        <begin position="326"/>
        <end position="346"/>
    </location>
</feature>
<feature type="transmembrane region" description="Helical" evidence="6">
    <location>
        <begin position="20"/>
        <end position="38"/>
    </location>
</feature>
<feature type="transmembrane region" description="Helical" evidence="6">
    <location>
        <begin position="353"/>
        <end position="373"/>
    </location>
</feature>
<feature type="transmembrane region" description="Helical" evidence="6">
    <location>
        <begin position="112"/>
        <end position="130"/>
    </location>
</feature>
<evidence type="ECO:0000256" key="5">
    <source>
        <dbReference type="ARBA" id="ARBA00023136"/>
    </source>
</evidence>
<dbReference type="InterPro" id="IPR050833">
    <property type="entry name" value="Poly_Biosynth_Transport"/>
</dbReference>
<evidence type="ECO:0000256" key="4">
    <source>
        <dbReference type="ARBA" id="ARBA00022989"/>
    </source>
</evidence>
<accession>E1QUD6</accession>
<keyword evidence="4 6" id="KW-1133">Transmembrane helix</keyword>
<dbReference type="AlphaFoldDB" id="E1QUD6"/>
<feature type="transmembrane region" description="Helical" evidence="6">
    <location>
        <begin position="412"/>
        <end position="431"/>
    </location>
</feature>
<dbReference type="OrthoDB" id="19148at2157"/>
<name>E1QUD6_VULDI</name>
<dbReference type="PANTHER" id="PTHR30250">
    <property type="entry name" value="PST FAMILY PREDICTED COLANIC ACID TRANSPORTER"/>
    <property type="match status" value="1"/>
</dbReference>
<dbReference type="Pfam" id="PF13440">
    <property type="entry name" value="Polysacc_synt_3"/>
    <property type="match status" value="1"/>
</dbReference>
<dbReference type="GO" id="GO:0005886">
    <property type="term" value="C:plasma membrane"/>
    <property type="evidence" value="ECO:0007669"/>
    <property type="project" value="UniProtKB-SubCell"/>
</dbReference>